<feature type="compositionally biased region" description="Polar residues" evidence="6">
    <location>
        <begin position="782"/>
        <end position="791"/>
    </location>
</feature>
<dbReference type="PROSITE" id="PS60002">
    <property type="entry name" value="PHOSPHOKETOLASE_1"/>
    <property type="match status" value="1"/>
</dbReference>
<dbReference type="PIRSF" id="PIRSF017245">
    <property type="entry name" value="Phosphoketolase"/>
    <property type="match status" value="1"/>
</dbReference>
<reference evidence="9 10" key="1">
    <citation type="submission" date="2016-06" db="EMBL/GenBank/DDBJ databases">
        <authorList>
            <person name="Kjaerup R.B."/>
            <person name="Dalgaard T.S."/>
            <person name="Juul-Madsen H.R."/>
        </authorList>
    </citation>
    <scope>NUCLEOTIDE SEQUENCE [LARGE SCALE GENOMIC DNA]</scope>
    <source>
        <strain evidence="9 10">1245139.5</strain>
    </source>
</reference>
<accession>A0A1A3MLF8</accession>
<dbReference type="NCBIfam" id="NF003617">
    <property type="entry name" value="PRK05261.1-2"/>
    <property type="match status" value="1"/>
</dbReference>
<feature type="region of interest" description="Disordered" evidence="6">
    <location>
        <begin position="771"/>
        <end position="791"/>
    </location>
</feature>
<dbReference type="Pfam" id="PF09364">
    <property type="entry name" value="XFP_N"/>
    <property type="match status" value="1"/>
</dbReference>
<dbReference type="GO" id="GO:0016832">
    <property type="term" value="F:aldehyde-lyase activity"/>
    <property type="evidence" value="ECO:0007669"/>
    <property type="project" value="UniProtKB-UniRule"/>
</dbReference>
<dbReference type="HAMAP" id="MF_01403">
    <property type="entry name" value="Phosphoketolase"/>
    <property type="match status" value="1"/>
</dbReference>
<dbReference type="InterPro" id="IPR009014">
    <property type="entry name" value="Transketo_C/PFOR_II"/>
</dbReference>
<comment type="similarity">
    <text evidence="2 5">Belongs to the XFP family.</text>
</comment>
<evidence type="ECO:0000259" key="8">
    <source>
        <dbReference type="Pfam" id="PF09364"/>
    </source>
</evidence>
<evidence type="ECO:0000256" key="2">
    <source>
        <dbReference type="ARBA" id="ARBA00005623"/>
    </source>
</evidence>
<dbReference type="InterPro" id="IPR019789">
    <property type="entry name" value="Xul5P/Fru6P_PKetolase_ThDP_BS"/>
</dbReference>
<dbReference type="AlphaFoldDB" id="A0A1A3MLF8"/>
<dbReference type="EMBL" id="LZLQ01000148">
    <property type="protein sequence ID" value="OBK10336.1"/>
    <property type="molecule type" value="Genomic_DNA"/>
</dbReference>
<keyword evidence="3 5" id="KW-0786">Thiamine pyrophosphate</keyword>
<dbReference type="Pfam" id="PF09363">
    <property type="entry name" value="XFP_C"/>
    <property type="match status" value="1"/>
</dbReference>
<evidence type="ECO:0000256" key="3">
    <source>
        <dbReference type="ARBA" id="ARBA00023052"/>
    </source>
</evidence>
<dbReference type="PANTHER" id="PTHR31273:SF0">
    <property type="entry name" value="PHOSPHOKETOLASE-RELATED"/>
    <property type="match status" value="1"/>
</dbReference>
<dbReference type="InterPro" id="IPR018969">
    <property type="entry name" value="Xul5P/Fru6P_PKetolase_C"/>
</dbReference>
<dbReference type="InterPro" id="IPR018970">
    <property type="entry name" value="Xul5P/Fru6P_PKetolase_N"/>
</dbReference>
<evidence type="ECO:0000256" key="1">
    <source>
        <dbReference type="ARBA" id="ARBA00001964"/>
    </source>
</evidence>
<sequence length="791" mass="88279">MSPEKAPAVLSDDDLALIDAYWRAANYLSVGQIYLLDNPLLAQPLEPEHIKPRLLGHWGTTPGLNLIYAHLNRIIRNRDANVIYITGPGHGGPGLVANAYLEGTYSEVYTGIDEDTEGLRKLFRQFSFPGGIPSHVAAQTPGSIHEGGELGYALVHAFGAAFDNPDLVVACVIGDGEAETGPLAASWHSNKFLNPVVDGAVLPILHLNGYKIANPTVLARIPHAELEALMRGYGYRPITVEGDDPADVHQQLAAAMDDAFEDIAGIWRAARDGENTERPVWPMIVLRTPKGWTGPKEVDDKRVEGTWRSHQVPLSGTRDNPEHRAQLQQWLRSYRPEELFDDNGALRAELKAIAPKGNRRMSASPHANGGLLLHDLDLPDFRDYAVEVRDPGVQMHEATRLLGGFLRDVIKRNPDRFRLMGPDETASNRLDAVLEATGKVWLSATEPDDDHLQPDGRVMEVLSEHLCQGWLEGYLLTGRHGLFNCYEAFVHIVDSMLNQHAKWLSTTLELPWRRPIASLNYLLSSHVWRQDHNGASHQDPGFIDLVANKRAELTRVYLPPDGNTLLSVADHCLRSRNYINVIVAGKQPALAYLGMDEAISHCTRGLGIWQWASTATENPDVVLACAGDIPTQETLAAAAILRRELPDLAVRVVNVVDLMRLQPDSEHPHGLPDREYDALFTRDRPVIFAYHGYPWLIHRLTYSRAGHNHLHVRGFKERGTTTTPFDMVMLNDLDRFHLVMDVIDRVEGLGSRVAVLRQQMVDARISARRYTREHGEDDPQISGWTWESETT</sequence>
<dbReference type="Pfam" id="PF03894">
    <property type="entry name" value="XFP"/>
    <property type="match status" value="1"/>
</dbReference>
<dbReference type="NCBIfam" id="NF003621">
    <property type="entry name" value="PRK05261.1-6"/>
    <property type="match status" value="1"/>
</dbReference>
<dbReference type="EC" id="4.1.2.-" evidence="5"/>
<dbReference type="NCBIfam" id="NF003619">
    <property type="entry name" value="PRK05261.1-4"/>
    <property type="match status" value="1"/>
</dbReference>
<dbReference type="RefSeq" id="WP_065161097.1">
    <property type="nucleotide sequence ID" value="NZ_LZLQ01000148.1"/>
</dbReference>
<dbReference type="GO" id="GO:0005975">
    <property type="term" value="P:carbohydrate metabolic process"/>
    <property type="evidence" value="ECO:0007669"/>
    <property type="project" value="InterPro"/>
</dbReference>
<organism evidence="9 10">
    <name type="scientific">Mycobacterium asiaticum</name>
    <dbReference type="NCBI Taxonomy" id="1790"/>
    <lineage>
        <taxon>Bacteria</taxon>
        <taxon>Bacillati</taxon>
        <taxon>Actinomycetota</taxon>
        <taxon>Actinomycetes</taxon>
        <taxon>Mycobacteriales</taxon>
        <taxon>Mycobacteriaceae</taxon>
        <taxon>Mycobacterium</taxon>
    </lineage>
</organism>
<dbReference type="Proteomes" id="UP000093629">
    <property type="component" value="Unassembled WGS sequence"/>
</dbReference>
<evidence type="ECO:0000313" key="9">
    <source>
        <dbReference type="EMBL" id="OBK10336.1"/>
    </source>
</evidence>
<dbReference type="InterPro" id="IPR029061">
    <property type="entry name" value="THDP-binding"/>
</dbReference>
<evidence type="ECO:0000313" key="10">
    <source>
        <dbReference type="Proteomes" id="UP000093629"/>
    </source>
</evidence>
<dbReference type="SUPFAM" id="SSF52518">
    <property type="entry name" value="Thiamin diphosphate-binding fold (THDP-binding)"/>
    <property type="match status" value="2"/>
</dbReference>
<dbReference type="CDD" id="cd02011">
    <property type="entry name" value="TPP_PK"/>
    <property type="match status" value="1"/>
</dbReference>
<comment type="cofactor">
    <cofactor evidence="1 5">
        <name>thiamine diphosphate</name>
        <dbReference type="ChEBI" id="CHEBI:58937"/>
    </cofactor>
</comment>
<comment type="caution">
    <text evidence="9">The sequence shown here is derived from an EMBL/GenBank/DDBJ whole genome shotgun (WGS) entry which is preliminary data.</text>
</comment>
<dbReference type="InterPro" id="IPR005593">
    <property type="entry name" value="Xul5P/Fru6P_PKetolase"/>
</dbReference>
<dbReference type="Gene3D" id="3.40.50.970">
    <property type="match status" value="2"/>
</dbReference>
<dbReference type="InterPro" id="IPR023962">
    <property type="entry name" value="Phosphoketolase"/>
</dbReference>
<dbReference type="FunFam" id="3.40.50.970:FF:000091">
    <property type="entry name" value="Xylulose-5-phosphate/fructose-6-phosphate phosphoketolase"/>
    <property type="match status" value="1"/>
</dbReference>
<keyword evidence="4 5" id="KW-0456">Lyase</keyword>
<dbReference type="GO" id="GO:0000287">
    <property type="term" value="F:magnesium ion binding"/>
    <property type="evidence" value="ECO:0007669"/>
    <property type="project" value="UniProtKB-ARBA"/>
</dbReference>
<dbReference type="Gene3D" id="3.40.50.920">
    <property type="match status" value="1"/>
</dbReference>
<feature type="domain" description="Xylulose 5-phosphate/Fructose 6-phosphate phosphoketolase C-terminal" evidence="7">
    <location>
        <begin position="586"/>
        <end position="786"/>
    </location>
</feature>
<evidence type="ECO:0000256" key="4">
    <source>
        <dbReference type="ARBA" id="ARBA00023239"/>
    </source>
</evidence>
<name>A0A1A3MLF8_MYCAS</name>
<protein>
    <recommendedName>
        <fullName evidence="5">Probable phosphoketolase</fullName>
        <ecNumber evidence="5">4.1.2.-</ecNumber>
    </recommendedName>
</protein>
<evidence type="ECO:0000259" key="7">
    <source>
        <dbReference type="Pfam" id="PF09363"/>
    </source>
</evidence>
<dbReference type="PANTHER" id="PTHR31273">
    <property type="entry name" value="PHOSPHOKETOLASE-RELATED"/>
    <property type="match status" value="1"/>
</dbReference>
<dbReference type="InterPro" id="IPR019790">
    <property type="entry name" value="Xul5P/Fru6P_PKetolase_CS"/>
</dbReference>
<dbReference type="PROSITE" id="PS60003">
    <property type="entry name" value="PHOSPHOKETOLASE_2"/>
    <property type="match status" value="1"/>
</dbReference>
<proteinExistence type="inferred from homology"/>
<evidence type="ECO:0000256" key="5">
    <source>
        <dbReference type="HAMAP-Rule" id="MF_01403"/>
    </source>
</evidence>
<dbReference type="OrthoDB" id="9768449at2"/>
<keyword evidence="10" id="KW-1185">Reference proteome</keyword>
<gene>
    <name evidence="9" type="ORF">A5636_15310</name>
</gene>
<feature type="domain" description="Xylulose 5-phosphate/Fructose 6-phosphate phosphoketolase N-terminal" evidence="8">
    <location>
        <begin position="11"/>
        <end position="371"/>
    </location>
</feature>
<evidence type="ECO:0000256" key="6">
    <source>
        <dbReference type="SAM" id="MobiDB-lite"/>
    </source>
</evidence>